<feature type="domain" description="Opioid growth factor receptor (OGFr) conserved" evidence="3">
    <location>
        <begin position="73"/>
        <end position="275"/>
    </location>
</feature>
<dbReference type="PANTHER" id="PTHR14015">
    <property type="entry name" value="OPIOID GROWTH FACTOR RECEPTOR OGFR ZETA-TYPE OPIOID RECEPTOR"/>
    <property type="match status" value="1"/>
</dbReference>
<feature type="compositionally biased region" description="Basic and acidic residues" evidence="2">
    <location>
        <begin position="422"/>
        <end position="432"/>
    </location>
</feature>
<evidence type="ECO:0000313" key="4">
    <source>
        <dbReference type="Ensembl" id="ENSPLAP00000003921.1"/>
    </source>
</evidence>
<dbReference type="Ensembl" id="ENSPLAT00000010524.1">
    <property type="protein sequence ID" value="ENSPLAP00000003921.1"/>
    <property type="gene ID" value="ENSPLAG00000005507.1"/>
</dbReference>
<dbReference type="STRING" id="48699.ENSPLAP00000003921"/>
<feature type="compositionally biased region" description="Acidic residues" evidence="2">
    <location>
        <begin position="1"/>
        <end position="23"/>
    </location>
</feature>
<feature type="compositionally biased region" description="Basic and acidic residues" evidence="2">
    <location>
        <begin position="325"/>
        <end position="338"/>
    </location>
</feature>
<dbReference type="InterPro" id="IPR039574">
    <property type="entry name" value="OGFr"/>
</dbReference>
<feature type="compositionally biased region" description="Acidic residues" evidence="2">
    <location>
        <begin position="368"/>
        <end position="379"/>
    </location>
</feature>
<dbReference type="GO" id="GO:0140625">
    <property type="term" value="F:opioid growth factor receptor activity"/>
    <property type="evidence" value="ECO:0007669"/>
    <property type="project" value="InterPro"/>
</dbReference>
<reference evidence="4" key="1">
    <citation type="submission" date="2025-08" db="UniProtKB">
        <authorList>
            <consortium name="Ensembl"/>
        </authorList>
    </citation>
    <scope>IDENTIFICATION</scope>
</reference>
<comment type="similarity">
    <text evidence="1">Belongs to the opioid growth factor receptor family.</text>
</comment>
<evidence type="ECO:0000259" key="3">
    <source>
        <dbReference type="Pfam" id="PF04664"/>
    </source>
</evidence>
<organism evidence="4 5">
    <name type="scientific">Poecilia latipinna</name>
    <name type="common">sailfin molly</name>
    <dbReference type="NCBI Taxonomy" id="48699"/>
    <lineage>
        <taxon>Eukaryota</taxon>
        <taxon>Metazoa</taxon>
        <taxon>Chordata</taxon>
        <taxon>Craniata</taxon>
        <taxon>Vertebrata</taxon>
        <taxon>Euteleostomi</taxon>
        <taxon>Actinopterygii</taxon>
        <taxon>Neopterygii</taxon>
        <taxon>Teleostei</taxon>
        <taxon>Neoteleostei</taxon>
        <taxon>Acanthomorphata</taxon>
        <taxon>Ovalentaria</taxon>
        <taxon>Atherinomorphae</taxon>
        <taxon>Cyprinodontiformes</taxon>
        <taxon>Poeciliidae</taxon>
        <taxon>Poeciliinae</taxon>
        <taxon>Poecilia</taxon>
    </lineage>
</organism>
<feature type="compositionally biased region" description="Polar residues" evidence="2">
    <location>
        <begin position="391"/>
        <end position="405"/>
    </location>
</feature>
<dbReference type="AlphaFoldDB" id="A0A3B3TU72"/>
<feature type="region of interest" description="Disordered" evidence="2">
    <location>
        <begin position="286"/>
        <end position="467"/>
    </location>
</feature>
<keyword evidence="5" id="KW-1185">Reference proteome</keyword>
<dbReference type="Pfam" id="PF04664">
    <property type="entry name" value="OGFr_N"/>
    <property type="match status" value="1"/>
</dbReference>
<dbReference type="PANTHER" id="PTHR14015:SF1">
    <property type="entry name" value="OPIOID GROWTH FACTOR RECEPTOR"/>
    <property type="match status" value="1"/>
</dbReference>
<feature type="region of interest" description="Disordered" evidence="2">
    <location>
        <begin position="1"/>
        <end position="38"/>
    </location>
</feature>
<reference evidence="4" key="2">
    <citation type="submission" date="2025-09" db="UniProtKB">
        <authorList>
            <consortium name="Ensembl"/>
        </authorList>
    </citation>
    <scope>IDENTIFICATION</scope>
</reference>
<name>A0A3B3TU72_9TELE</name>
<dbReference type="InterPro" id="IPR006757">
    <property type="entry name" value="OGF_rcpt"/>
</dbReference>
<proteinExistence type="inferred from homology"/>
<evidence type="ECO:0000313" key="5">
    <source>
        <dbReference type="Proteomes" id="UP000261500"/>
    </source>
</evidence>
<evidence type="ECO:0000256" key="2">
    <source>
        <dbReference type="SAM" id="MobiDB-lite"/>
    </source>
</evidence>
<evidence type="ECO:0000256" key="1">
    <source>
        <dbReference type="ARBA" id="ARBA00010365"/>
    </source>
</evidence>
<feature type="compositionally biased region" description="Polar residues" evidence="2">
    <location>
        <begin position="354"/>
        <end position="366"/>
    </location>
</feature>
<dbReference type="Proteomes" id="UP000261500">
    <property type="component" value="Unplaced"/>
</dbReference>
<feature type="compositionally biased region" description="Basic and acidic residues" evidence="2">
    <location>
        <begin position="27"/>
        <end position="37"/>
    </location>
</feature>
<accession>A0A3B3TU72</accession>
<protein>
    <submittedName>
        <fullName evidence="4">Opioid growth factor receptor</fullName>
    </submittedName>
</protein>
<dbReference type="GO" id="GO:0016020">
    <property type="term" value="C:membrane"/>
    <property type="evidence" value="ECO:0007669"/>
    <property type="project" value="InterPro"/>
</dbReference>
<dbReference type="GeneTree" id="ENSGT00390000018730"/>
<sequence>MEDDYVCEYDSTWDTESDGDDPAGESQSRRSNQDKNKSSWAIWHHTPRNMRAAKDMQNYRRGYPNLTDDDCSEDKMNNLQFYLNKFPSAPDDIYIESFLKEWKNDYKKLERVHSYIQWLFPLREPGVNYMASELTKKEIEAFKKNEDAKRRLVEAYELMLGFYGIRLVNKETGEVKRAENWKERFGNLERNMHNNLRITRILKSLGELGFKHYQAPLVRFFLEETLVKKTLSNVKRSVLDYFLFAVLEKQERQDLVRFAYHHYEPKDKFVWCPRKIQKQFRKSLKNNDVVGNGDGKEDVSHSKKDGDAAVQQKEDGVNNVTKTPKGSDKIKDKSKQAEESDEPPADSEAVGNGNVDNLGNMSNGNEFPNDDDDDDDEMDQSPSLDGGITKNEATADSEQKSTSNAKDAVQDLDVMQTGADGETEKPPKKKREDDEDLPNDDPATAAAGLVQEKAAPNKSAGRKRSQGRILFNRRIKKKTRCRRKIVWLQTGCRAAKTWKDRATGLSRRTFPWIQPLQAPITTREPHE</sequence>
<feature type="compositionally biased region" description="Basic and acidic residues" evidence="2">
    <location>
        <begin position="294"/>
        <end position="316"/>
    </location>
</feature>